<dbReference type="SUPFAM" id="SSF52047">
    <property type="entry name" value="RNI-like"/>
    <property type="match status" value="1"/>
</dbReference>
<dbReference type="PANTHER" id="PTHR24111">
    <property type="entry name" value="LEUCINE-RICH REPEAT-CONTAINING PROTEIN 34"/>
    <property type="match status" value="1"/>
</dbReference>
<feature type="region of interest" description="Disordered" evidence="2">
    <location>
        <begin position="258"/>
        <end position="288"/>
    </location>
</feature>
<dbReference type="PANTHER" id="PTHR24111:SF3">
    <property type="entry name" value="LEUCINE-RICH REPEAT-CONTAINING PROTEIN 73"/>
    <property type="match status" value="1"/>
</dbReference>
<accession>R7TQL2</accession>
<feature type="compositionally biased region" description="Low complexity" evidence="2">
    <location>
        <begin position="258"/>
        <end position="267"/>
    </location>
</feature>
<organism evidence="3">
    <name type="scientific">Capitella teleta</name>
    <name type="common">Polychaete worm</name>
    <dbReference type="NCBI Taxonomy" id="283909"/>
    <lineage>
        <taxon>Eukaryota</taxon>
        <taxon>Metazoa</taxon>
        <taxon>Spiralia</taxon>
        <taxon>Lophotrochozoa</taxon>
        <taxon>Annelida</taxon>
        <taxon>Polychaeta</taxon>
        <taxon>Sedentaria</taxon>
        <taxon>Scolecida</taxon>
        <taxon>Capitellidae</taxon>
        <taxon>Capitella</taxon>
    </lineage>
</organism>
<keyword evidence="1" id="KW-0677">Repeat</keyword>
<dbReference type="InterPro" id="IPR001611">
    <property type="entry name" value="Leu-rich_rpt"/>
</dbReference>
<evidence type="ECO:0000313" key="3">
    <source>
        <dbReference type="EMBL" id="ELT95837.1"/>
    </source>
</evidence>
<evidence type="ECO:0000256" key="1">
    <source>
        <dbReference type="ARBA" id="ARBA00022737"/>
    </source>
</evidence>
<name>R7TQL2_CAPTE</name>
<dbReference type="Pfam" id="PF13516">
    <property type="entry name" value="LRR_6"/>
    <property type="match status" value="2"/>
</dbReference>
<gene>
    <name evidence="3" type="ORF">CAPTEDRAFT_205861</name>
</gene>
<dbReference type="STRING" id="283909.R7TQL2"/>
<dbReference type="Gene3D" id="3.80.10.10">
    <property type="entry name" value="Ribonuclease Inhibitor"/>
    <property type="match status" value="2"/>
</dbReference>
<dbReference type="SMART" id="SM00368">
    <property type="entry name" value="LRR_RI"/>
    <property type="match status" value="4"/>
</dbReference>
<dbReference type="InParanoid" id="R7TQL2"/>
<dbReference type="InterPro" id="IPR032675">
    <property type="entry name" value="LRR_dom_sf"/>
</dbReference>
<proteinExistence type="predicted"/>
<reference evidence="3" key="1">
    <citation type="journal article" date="2013" name="Nature">
        <title>Insights into bilaterian evolution from three spiralian genomes.</title>
        <authorList>
            <person name="Simakov O."/>
            <person name="Marletaz F."/>
            <person name="Cho S.J."/>
            <person name="Edsinger-Gonzales E."/>
            <person name="Havlak P."/>
            <person name="Hellsten U."/>
            <person name="Kuo D.H."/>
            <person name="Larsson T."/>
            <person name="Lv J."/>
            <person name="Arendt D."/>
            <person name="Savage R."/>
            <person name="Osoegawa K."/>
            <person name="de Jong P."/>
            <person name="Grimwood J."/>
            <person name="Chapman J.A."/>
            <person name="Shapiro H."/>
            <person name="Aerts A."/>
            <person name="Otillar R.P."/>
            <person name="Terry A.Y."/>
            <person name="Boore J.L."/>
            <person name="Grigoriev I.V."/>
            <person name="Lindberg D.R."/>
            <person name="Seaver E.C."/>
            <person name="Weisblat D.A."/>
            <person name="Putnam N.H."/>
            <person name="Rokhsar D.S."/>
        </authorList>
    </citation>
    <scope>NUCLEOTIDE SEQUENCE</scope>
    <source>
        <strain evidence="3">I ESC-2004</strain>
    </source>
</reference>
<feature type="compositionally biased region" description="Basic and acidic residues" evidence="2">
    <location>
        <begin position="269"/>
        <end position="281"/>
    </location>
</feature>
<dbReference type="OrthoDB" id="120976at2759"/>
<sequence>MSMGIVQITGEQLSRKEVKEICERLANHRIQLLSLRGCRMKNSCYTHLMQSLGGCKSIVQLNLNIGVVRTLSRVHSLSHVLTQNRSLTSLFLHGCSLGYEGAALLAQGLALHPNIVSLDLGDCCMTDSALMGISDLLPPNGAKRGLQDLTLSGNAGVTAHGWSKFFIALAAGSELQTLHIDYNNIMDYGTGCLAVALAASKTLKFVDLESCGLTELGGQTLLHLVRNFPISCLRITLSGNNITPSTLSAIRSVLNSSETETSSSSGSDANDHATPTEDLCHHGTAFNL</sequence>
<dbReference type="EMBL" id="KB308994">
    <property type="protein sequence ID" value="ELT95837.1"/>
    <property type="molecule type" value="Genomic_DNA"/>
</dbReference>
<protein>
    <submittedName>
        <fullName evidence="3">Uncharacterized protein</fullName>
    </submittedName>
</protein>
<dbReference type="AlphaFoldDB" id="R7TQL2"/>
<dbReference type="InterPro" id="IPR052201">
    <property type="entry name" value="LRR-containing_regulator"/>
</dbReference>
<evidence type="ECO:0000256" key="2">
    <source>
        <dbReference type="SAM" id="MobiDB-lite"/>
    </source>
</evidence>